<keyword evidence="4" id="KW-0804">Transcription</keyword>
<evidence type="ECO:0000256" key="1">
    <source>
        <dbReference type="ARBA" id="ARBA00009437"/>
    </source>
</evidence>
<dbReference type="EMBL" id="BMZG01000006">
    <property type="protein sequence ID" value="GHA72937.1"/>
    <property type="molecule type" value="Genomic_DNA"/>
</dbReference>
<dbReference type="PROSITE" id="PS50931">
    <property type="entry name" value="HTH_LYSR"/>
    <property type="match status" value="1"/>
</dbReference>
<comment type="similarity">
    <text evidence="1">Belongs to the LysR transcriptional regulatory family.</text>
</comment>
<proteinExistence type="inferred from homology"/>
<evidence type="ECO:0000259" key="5">
    <source>
        <dbReference type="PROSITE" id="PS50931"/>
    </source>
</evidence>
<dbReference type="SUPFAM" id="SSF46785">
    <property type="entry name" value="Winged helix' DNA-binding domain"/>
    <property type="match status" value="1"/>
</dbReference>
<dbReference type="GO" id="GO:0003700">
    <property type="term" value="F:DNA-binding transcription factor activity"/>
    <property type="evidence" value="ECO:0007669"/>
    <property type="project" value="InterPro"/>
</dbReference>
<sequence length="326" mass="36342">MLKLPPLSALRAFEAVSRLGSVTAAAQELHVTHSAVSHQLKLLEAYLNIALIDRSARRVSLTPEGRVYAYQVRLALQQVSSATSRINMRSQSEHLTIALLPSFGMHWLVPRLPDFYAQHPNWRIELIASLEVVDFESSPVDCAIRFGSVETQNTHSEWFMSERQILVAAPSDRRFSPTQTPEQAIAVGHTIATNESWSNWFLAAGLDATPPPPSLVVNDSNLALEAAKNGLGAALTRLSIAESWLKQGLVQRITPIVASYESAYYLLWPNRSHKVEKLLVFAQWLKEQCHIFERSMATLSLAPDTAKPFGFLKTDELSLPLKHPIF</sequence>
<dbReference type="CDD" id="cd08432">
    <property type="entry name" value="PBP2_GcdR_TrpI_HvrB_AmpR_like"/>
    <property type="match status" value="1"/>
</dbReference>
<organism evidence="6 7">
    <name type="scientific">Formosimonas limnophila</name>
    <dbReference type="NCBI Taxonomy" id="1384487"/>
    <lineage>
        <taxon>Bacteria</taxon>
        <taxon>Pseudomonadati</taxon>
        <taxon>Pseudomonadota</taxon>
        <taxon>Betaproteobacteria</taxon>
        <taxon>Burkholderiales</taxon>
        <taxon>Burkholderiaceae</taxon>
        <taxon>Formosimonas</taxon>
    </lineage>
</organism>
<evidence type="ECO:0000313" key="6">
    <source>
        <dbReference type="EMBL" id="GHA72937.1"/>
    </source>
</evidence>
<evidence type="ECO:0000256" key="3">
    <source>
        <dbReference type="ARBA" id="ARBA00023125"/>
    </source>
</evidence>
<dbReference type="InterPro" id="IPR005119">
    <property type="entry name" value="LysR_subst-bd"/>
</dbReference>
<evidence type="ECO:0000256" key="4">
    <source>
        <dbReference type="ARBA" id="ARBA00023163"/>
    </source>
</evidence>
<dbReference type="PANTHER" id="PTHR30537">
    <property type="entry name" value="HTH-TYPE TRANSCRIPTIONAL REGULATOR"/>
    <property type="match status" value="1"/>
</dbReference>
<dbReference type="RefSeq" id="WP_189493069.1">
    <property type="nucleotide sequence ID" value="NZ_BMZG01000006.1"/>
</dbReference>
<dbReference type="InterPro" id="IPR036390">
    <property type="entry name" value="WH_DNA-bd_sf"/>
</dbReference>
<dbReference type="FunFam" id="1.10.10.10:FF:000001">
    <property type="entry name" value="LysR family transcriptional regulator"/>
    <property type="match status" value="1"/>
</dbReference>
<dbReference type="Gene3D" id="3.40.190.10">
    <property type="entry name" value="Periplasmic binding protein-like II"/>
    <property type="match status" value="2"/>
</dbReference>
<dbReference type="InterPro" id="IPR058163">
    <property type="entry name" value="LysR-type_TF_proteobact-type"/>
</dbReference>
<dbReference type="Proteomes" id="UP000614287">
    <property type="component" value="Unassembled WGS sequence"/>
</dbReference>
<dbReference type="Gene3D" id="1.10.10.10">
    <property type="entry name" value="Winged helix-like DNA-binding domain superfamily/Winged helix DNA-binding domain"/>
    <property type="match status" value="1"/>
</dbReference>
<dbReference type="GO" id="GO:0043565">
    <property type="term" value="F:sequence-specific DNA binding"/>
    <property type="evidence" value="ECO:0007669"/>
    <property type="project" value="TreeGrafter"/>
</dbReference>
<comment type="caution">
    <text evidence="6">The sequence shown here is derived from an EMBL/GenBank/DDBJ whole genome shotgun (WGS) entry which is preliminary data.</text>
</comment>
<dbReference type="PRINTS" id="PR00039">
    <property type="entry name" value="HTHLYSR"/>
</dbReference>
<dbReference type="SUPFAM" id="SSF53850">
    <property type="entry name" value="Periplasmic binding protein-like II"/>
    <property type="match status" value="1"/>
</dbReference>
<evidence type="ECO:0000256" key="2">
    <source>
        <dbReference type="ARBA" id="ARBA00023015"/>
    </source>
</evidence>
<evidence type="ECO:0000313" key="7">
    <source>
        <dbReference type="Proteomes" id="UP000614287"/>
    </source>
</evidence>
<feature type="domain" description="HTH lysR-type" evidence="5">
    <location>
        <begin position="5"/>
        <end position="62"/>
    </location>
</feature>
<reference evidence="6" key="2">
    <citation type="submission" date="2020-09" db="EMBL/GenBank/DDBJ databases">
        <authorList>
            <person name="Sun Q."/>
            <person name="Kim S."/>
        </authorList>
    </citation>
    <scope>NUCLEOTIDE SEQUENCE</scope>
    <source>
        <strain evidence="6">KCTC 32501</strain>
    </source>
</reference>
<reference evidence="6" key="1">
    <citation type="journal article" date="2014" name="Int. J. Syst. Evol. Microbiol.">
        <title>Complete genome sequence of Corynebacterium casei LMG S-19264T (=DSM 44701T), isolated from a smear-ripened cheese.</title>
        <authorList>
            <consortium name="US DOE Joint Genome Institute (JGI-PGF)"/>
            <person name="Walter F."/>
            <person name="Albersmeier A."/>
            <person name="Kalinowski J."/>
            <person name="Ruckert C."/>
        </authorList>
    </citation>
    <scope>NUCLEOTIDE SEQUENCE</scope>
    <source>
        <strain evidence="6">KCTC 32501</strain>
    </source>
</reference>
<dbReference type="Pfam" id="PF03466">
    <property type="entry name" value="LysR_substrate"/>
    <property type="match status" value="1"/>
</dbReference>
<protein>
    <submittedName>
        <fullName evidence="6">Transcriptional regulator</fullName>
    </submittedName>
</protein>
<accession>A0A8J3CMX2</accession>
<dbReference type="PANTHER" id="PTHR30537:SF79">
    <property type="entry name" value="TRANSCRIPTIONAL REGULATOR-RELATED"/>
    <property type="match status" value="1"/>
</dbReference>
<name>A0A8J3CMX2_9BURK</name>
<dbReference type="InterPro" id="IPR000847">
    <property type="entry name" value="LysR_HTH_N"/>
</dbReference>
<keyword evidence="2" id="KW-0805">Transcription regulation</keyword>
<dbReference type="GO" id="GO:0006351">
    <property type="term" value="P:DNA-templated transcription"/>
    <property type="evidence" value="ECO:0007669"/>
    <property type="project" value="TreeGrafter"/>
</dbReference>
<dbReference type="AlphaFoldDB" id="A0A8J3CMX2"/>
<dbReference type="Pfam" id="PF00126">
    <property type="entry name" value="HTH_1"/>
    <property type="match status" value="1"/>
</dbReference>
<dbReference type="InterPro" id="IPR036388">
    <property type="entry name" value="WH-like_DNA-bd_sf"/>
</dbReference>
<keyword evidence="3" id="KW-0238">DNA-binding</keyword>
<gene>
    <name evidence="6" type="ORF">GCM10009007_12230</name>
</gene>
<keyword evidence="7" id="KW-1185">Reference proteome</keyword>